<dbReference type="SUPFAM" id="SSF50249">
    <property type="entry name" value="Nucleic acid-binding proteins"/>
    <property type="match status" value="1"/>
</dbReference>
<comment type="caution">
    <text evidence="10">The sequence shown here is derived from an EMBL/GenBank/DDBJ whole genome shotgun (WGS) entry which is preliminary data.</text>
</comment>
<evidence type="ECO:0000256" key="4">
    <source>
        <dbReference type="ARBA" id="ARBA00022980"/>
    </source>
</evidence>
<organism evidence="10 11">
    <name type="scientific">Candidatus Acidianus copahuensis</name>
    <dbReference type="NCBI Taxonomy" id="1160895"/>
    <lineage>
        <taxon>Archaea</taxon>
        <taxon>Thermoproteota</taxon>
        <taxon>Thermoprotei</taxon>
        <taxon>Sulfolobales</taxon>
        <taxon>Sulfolobaceae</taxon>
        <taxon>Acidianus</taxon>
    </lineage>
</organism>
<keyword evidence="11" id="KW-1185">Reference proteome</keyword>
<dbReference type="SMART" id="SM01383">
    <property type="entry name" value="Ribosomal_L2"/>
    <property type="match status" value="1"/>
</dbReference>
<feature type="region of interest" description="Disordered" evidence="7">
    <location>
        <begin position="202"/>
        <end position="223"/>
    </location>
</feature>
<dbReference type="GO" id="GO:0003735">
    <property type="term" value="F:structural constituent of ribosome"/>
    <property type="evidence" value="ECO:0007669"/>
    <property type="project" value="InterPro"/>
</dbReference>
<dbReference type="InterPro" id="IPR022666">
    <property type="entry name" value="Ribosomal_uL2_RNA-bd_dom"/>
</dbReference>
<dbReference type="InterPro" id="IPR012340">
    <property type="entry name" value="NA-bd_OB-fold"/>
</dbReference>
<evidence type="ECO:0000256" key="1">
    <source>
        <dbReference type="ARBA" id="ARBA00005636"/>
    </source>
</evidence>
<keyword evidence="3 6" id="KW-0694">RNA-binding</keyword>
<dbReference type="Gene3D" id="4.10.950.10">
    <property type="entry name" value="Ribosomal protein L2, domain 3"/>
    <property type="match status" value="1"/>
</dbReference>
<dbReference type="SUPFAM" id="SSF50104">
    <property type="entry name" value="Translation proteins SH3-like domain"/>
    <property type="match status" value="1"/>
</dbReference>
<keyword evidence="4 6" id="KW-0689">Ribosomal protein</keyword>
<evidence type="ECO:0000256" key="5">
    <source>
        <dbReference type="ARBA" id="ARBA00023274"/>
    </source>
</evidence>
<evidence type="ECO:0000256" key="6">
    <source>
        <dbReference type="HAMAP-Rule" id="MF_01320"/>
    </source>
</evidence>
<dbReference type="Gene3D" id="2.40.50.140">
    <property type="entry name" value="Nucleic acid-binding proteins"/>
    <property type="match status" value="1"/>
</dbReference>
<evidence type="ECO:0000256" key="7">
    <source>
        <dbReference type="SAM" id="MobiDB-lite"/>
    </source>
</evidence>
<dbReference type="InterPro" id="IPR022669">
    <property type="entry name" value="Ribosomal_uL2_C"/>
</dbReference>
<feature type="domain" description="Large ribosomal subunit protein uL2 RNA-binding" evidence="9">
    <location>
        <begin position="11"/>
        <end position="81"/>
    </location>
</feature>
<evidence type="ECO:0000313" key="10">
    <source>
        <dbReference type="EMBL" id="EZQ03860.1"/>
    </source>
</evidence>
<protein>
    <recommendedName>
        <fullName evidence="6">Large ribosomal subunit protein uL2</fullName>
    </recommendedName>
</protein>
<dbReference type="GO" id="GO:0019843">
    <property type="term" value="F:rRNA binding"/>
    <property type="evidence" value="ECO:0007669"/>
    <property type="project" value="UniProtKB-UniRule"/>
</dbReference>
<comment type="subunit">
    <text evidence="6">Part of the 50S ribosomal subunit. Forms a bridge to the 30S subunit in the 70S ribosome.</text>
</comment>
<dbReference type="InterPro" id="IPR002171">
    <property type="entry name" value="Ribosomal_uL2"/>
</dbReference>
<dbReference type="Pfam" id="PF03947">
    <property type="entry name" value="Ribosomal_L2_C"/>
    <property type="match status" value="1"/>
</dbReference>
<dbReference type="HAMAP" id="MF_01320_A">
    <property type="entry name" value="Ribosomal_uL2_A"/>
    <property type="match status" value="1"/>
</dbReference>
<gene>
    <name evidence="10" type="primary">rpl2p</name>
    <name evidence="6" type="synonym">rpl2</name>
    <name evidence="10" type="ORF">CM19_09070</name>
</gene>
<dbReference type="InterPro" id="IPR023672">
    <property type="entry name" value="Ribosomal_uL2_arc_euk"/>
</dbReference>
<evidence type="ECO:0000256" key="3">
    <source>
        <dbReference type="ARBA" id="ARBA00022884"/>
    </source>
</evidence>
<proteinExistence type="inferred from homology"/>
<evidence type="ECO:0000259" key="9">
    <source>
        <dbReference type="SMART" id="SM01383"/>
    </source>
</evidence>
<comment type="function">
    <text evidence="6">One of the primary rRNA binding proteins. Required for association of the 30S and 50S subunits to form the 70S ribosome, for tRNA binding and peptide bond formation. It has been suggested to have peptidyltransferase activity; this is somewhat controversial. Makes several contacts with the 16S rRNA in the 70S ribosome.</text>
</comment>
<evidence type="ECO:0000259" key="8">
    <source>
        <dbReference type="SMART" id="SM01382"/>
    </source>
</evidence>
<accession>A0A031LN57</accession>
<sequence>MGKSLLQQRAGRGNINFRSPGWLRVGKARYPNITGYHVAKIIDILHNPGMLAPLAKVKLDDGTVFYTQAVQGLIVGQKIEIGENVSPSLGNIVTVGSLPEGAIVSNVEKYRGDGGKFARTAGSYAVVMGVAGDKVLIKLPSGKIMSVSKNGRATVGTVAGAGALDKPALKAGTSYWKYKVKATKWPVVRGVAMNVVDHPHGGGLHASVSRSSTVSRNAPPGRKVGHIAARRTGRRERK</sequence>
<dbReference type="Gene3D" id="2.30.30.30">
    <property type="match status" value="1"/>
</dbReference>
<dbReference type="Proteomes" id="UP000024332">
    <property type="component" value="Unassembled WGS sequence"/>
</dbReference>
<dbReference type="PANTHER" id="PTHR13691">
    <property type="entry name" value="RIBOSOMAL PROTEIN L2"/>
    <property type="match status" value="1"/>
</dbReference>
<dbReference type="PIRSF" id="PIRSF002158">
    <property type="entry name" value="Ribosomal_L2"/>
    <property type="match status" value="1"/>
</dbReference>
<dbReference type="AlphaFoldDB" id="A0A031LN57"/>
<comment type="similarity">
    <text evidence="1 6">Belongs to the universal ribosomal protein uL2 family.</text>
</comment>
<evidence type="ECO:0000256" key="2">
    <source>
        <dbReference type="ARBA" id="ARBA00022730"/>
    </source>
</evidence>
<dbReference type="GO" id="GO:0022625">
    <property type="term" value="C:cytosolic large ribosomal subunit"/>
    <property type="evidence" value="ECO:0007669"/>
    <property type="project" value="TreeGrafter"/>
</dbReference>
<name>A0A031LN57_9CREN</name>
<dbReference type="RefSeq" id="WP_048100029.1">
    <property type="nucleotide sequence ID" value="NZ_JFZT01000047.1"/>
</dbReference>
<dbReference type="InterPro" id="IPR008991">
    <property type="entry name" value="Translation_prot_SH3-like_sf"/>
</dbReference>
<keyword evidence="2 6" id="KW-0699">rRNA-binding</keyword>
<dbReference type="GO" id="GO:0002181">
    <property type="term" value="P:cytoplasmic translation"/>
    <property type="evidence" value="ECO:0007669"/>
    <property type="project" value="TreeGrafter"/>
</dbReference>
<feature type="domain" description="Large ribosomal subunit protein uL2 C-terminal" evidence="8">
    <location>
        <begin position="87"/>
        <end position="220"/>
    </location>
</feature>
<evidence type="ECO:0000313" key="11">
    <source>
        <dbReference type="Proteomes" id="UP000024332"/>
    </source>
</evidence>
<reference evidence="10 11" key="1">
    <citation type="submission" date="2014-03" db="EMBL/GenBank/DDBJ databases">
        <title>Draft genome sequence of the novel thermoacidophilic archaea Acidianus copahuensis ALE1 strain, isolated from Copahue volcanic area in Neuquen Argentina.</title>
        <authorList>
            <person name="Urbieta M.S."/>
            <person name="Rascovan N."/>
            <person name="Castro C."/>
            <person name="Revale S."/>
            <person name="Giaveno M.A."/>
            <person name="Vazquez M.P."/>
            <person name="Donati E.R."/>
        </authorList>
    </citation>
    <scope>NUCLEOTIDE SEQUENCE [LARGE SCALE GENOMIC DNA]</scope>
    <source>
        <strain evidence="10 11">ALE1</strain>
    </source>
</reference>
<dbReference type="FunFam" id="4.10.950.10:FF:000002">
    <property type="entry name" value="60S ribosomal protein L2"/>
    <property type="match status" value="1"/>
</dbReference>
<dbReference type="NCBIfam" id="NF007180">
    <property type="entry name" value="PRK09612.1"/>
    <property type="match status" value="1"/>
</dbReference>
<dbReference type="InterPro" id="IPR014722">
    <property type="entry name" value="Rib_uL2_dom2"/>
</dbReference>
<dbReference type="PANTHER" id="PTHR13691:SF16">
    <property type="entry name" value="LARGE RIBOSOMAL SUBUNIT PROTEIN UL2"/>
    <property type="match status" value="1"/>
</dbReference>
<dbReference type="STRING" id="1160895.CM19_09070"/>
<dbReference type="InterPro" id="IPR014726">
    <property type="entry name" value="Ribosomal_uL2_dom3"/>
</dbReference>
<dbReference type="OrthoDB" id="5987at2157"/>
<dbReference type="SMART" id="SM01382">
    <property type="entry name" value="Ribosomal_L2_C"/>
    <property type="match status" value="1"/>
</dbReference>
<dbReference type="EMBL" id="JFZT01000047">
    <property type="protein sequence ID" value="EZQ03860.1"/>
    <property type="molecule type" value="Genomic_DNA"/>
</dbReference>
<keyword evidence="5 6" id="KW-0687">Ribonucleoprotein</keyword>